<keyword evidence="4" id="KW-1185">Reference proteome</keyword>
<organism evidence="3 4">
    <name type="scientific">Qipengyuania qiaonensis</name>
    <dbReference type="NCBI Taxonomy" id="2867240"/>
    <lineage>
        <taxon>Bacteria</taxon>
        <taxon>Pseudomonadati</taxon>
        <taxon>Pseudomonadota</taxon>
        <taxon>Alphaproteobacteria</taxon>
        <taxon>Sphingomonadales</taxon>
        <taxon>Erythrobacteraceae</taxon>
        <taxon>Qipengyuania</taxon>
    </lineage>
</organism>
<keyword evidence="1" id="KW-0732">Signal</keyword>
<protein>
    <submittedName>
        <fullName evidence="3">DUF1311 domain-containing protein</fullName>
    </submittedName>
</protein>
<dbReference type="Pfam" id="PF07007">
    <property type="entry name" value="LprI"/>
    <property type="match status" value="1"/>
</dbReference>
<evidence type="ECO:0000313" key="4">
    <source>
        <dbReference type="Proteomes" id="UP000755104"/>
    </source>
</evidence>
<evidence type="ECO:0000256" key="1">
    <source>
        <dbReference type="SAM" id="SignalP"/>
    </source>
</evidence>
<dbReference type="EMBL" id="JAIGNO010000001">
    <property type="protein sequence ID" value="MBX7481394.1"/>
    <property type="molecule type" value="Genomic_DNA"/>
</dbReference>
<evidence type="ECO:0000259" key="2">
    <source>
        <dbReference type="Pfam" id="PF07007"/>
    </source>
</evidence>
<proteinExistence type="predicted"/>
<feature type="chain" id="PRO_5046705423" evidence="1">
    <location>
        <begin position="19"/>
        <end position="149"/>
    </location>
</feature>
<feature type="domain" description="Lysozyme inhibitor LprI-like N-terminal" evidence="2">
    <location>
        <begin position="32"/>
        <end position="125"/>
    </location>
</feature>
<dbReference type="Proteomes" id="UP000755104">
    <property type="component" value="Unassembled WGS sequence"/>
</dbReference>
<reference evidence="3 4" key="1">
    <citation type="submission" date="2021-08" db="EMBL/GenBank/DDBJ databases">
        <title>Comparative Genomics Analysis of the Genus Qipengyuania Reveals Extensive Genetic Diversity and Metabolic Versatility, Including the Description of Fifteen Novel Species.</title>
        <authorList>
            <person name="Liu Y."/>
        </authorList>
    </citation>
    <scope>NUCLEOTIDE SEQUENCE [LARGE SCALE GENOMIC DNA]</scope>
    <source>
        <strain evidence="3 4">6D47A</strain>
    </source>
</reference>
<feature type="signal peptide" evidence="1">
    <location>
        <begin position="1"/>
        <end position="18"/>
    </location>
</feature>
<accession>A0ABS7J692</accession>
<sequence length="149" mass="16568">MLAASIIMLAQAASTATASPPLAHYRVQLESCVEQAVTDPEFRECYGAAISAADERLNERWKRLMQLVDELYPDARAPLVAEERAWIAFKEGSCTAFYSQGFGSMHRVIAAPDCRLDIIEHRIADIEGYISWLDIDEYENAGDAPQDGK</sequence>
<name>A0ABS7J692_9SPHN</name>
<dbReference type="InterPro" id="IPR009739">
    <property type="entry name" value="LprI-like_N"/>
</dbReference>
<comment type="caution">
    <text evidence="3">The sequence shown here is derived from an EMBL/GenBank/DDBJ whole genome shotgun (WGS) entry which is preliminary data.</text>
</comment>
<evidence type="ECO:0000313" key="3">
    <source>
        <dbReference type="EMBL" id="MBX7481394.1"/>
    </source>
</evidence>
<dbReference type="Gene3D" id="1.20.1270.180">
    <property type="match status" value="1"/>
</dbReference>
<gene>
    <name evidence="3" type="ORF">K3174_02530</name>
</gene>